<keyword evidence="4" id="KW-0309">Germination</keyword>
<accession>A0A9D9I1M0</accession>
<keyword evidence="7 8" id="KW-0472">Membrane</keyword>
<dbReference type="PANTHER" id="PTHR34975">
    <property type="entry name" value="SPORE GERMINATION PROTEIN A2"/>
    <property type="match status" value="1"/>
</dbReference>
<feature type="transmembrane region" description="Helical" evidence="8">
    <location>
        <begin position="83"/>
        <end position="106"/>
    </location>
</feature>
<keyword evidence="5 8" id="KW-0812">Transmembrane</keyword>
<evidence type="ECO:0000256" key="6">
    <source>
        <dbReference type="ARBA" id="ARBA00022989"/>
    </source>
</evidence>
<comment type="subcellular location">
    <subcellularLocation>
        <location evidence="1">Membrane</location>
        <topology evidence="1">Multi-pass membrane protein</topology>
    </subcellularLocation>
</comment>
<feature type="transmembrane region" description="Helical" evidence="8">
    <location>
        <begin position="335"/>
        <end position="357"/>
    </location>
</feature>
<gene>
    <name evidence="9" type="ORF">IAC13_09570</name>
</gene>
<dbReference type="PANTHER" id="PTHR34975:SF2">
    <property type="entry name" value="SPORE GERMINATION PROTEIN A2"/>
    <property type="match status" value="1"/>
</dbReference>
<proteinExistence type="inferred from homology"/>
<sequence>MFSENYELSIPQIKKGFSIEVFATFSLTMPALLTRGMGYYGIYPFLMGTFLAVLYLFFLLGVKQKIRIHYGDYVKEQFGKGMQWMILLLYFVRFLIKSGYTMLLFVTLIQNNLLRSQSKFIILLPFVILCGYVAYQGRETRGKTLEILSFFIFVPLFLTILLCISEINLKEFLPKGVFQWDQFWTTSMLVFLTYNPMEFLLFYGSEQEDTKQKQTRTRKAIRNSFFFVFLSHICLFFTTVGLFGVQITKSTLFPTFAIMETAKLPADFISRLDILLIVFWIFGLFGVVSGYSTYAMWLVKDRVSNRNKSVILGVFLIMALGIALISSNLERATDIYFRYLMWIDFPLGILIPIVILLKKKRRKV</sequence>
<dbReference type="GO" id="GO:0009847">
    <property type="term" value="P:spore germination"/>
    <property type="evidence" value="ECO:0007669"/>
    <property type="project" value="InterPro"/>
</dbReference>
<reference evidence="9" key="1">
    <citation type="submission" date="2020-10" db="EMBL/GenBank/DDBJ databases">
        <authorList>
            <person name="Gilroy R."/>
        </authorList>
    </citation>
    <scope>NUCLEOTIDE SEQUENCE</scope>
    <source>
        <strain evidence="9">E3-2379</strain>
    </source>
</reference>
<dbReference type="EMBL" id="JADIML010000274">
    <property type="protein sequence ID" value="MBO8464167.1"/>
    <property type="molecule type" value="Genomic_DNA"/>
</dbReference>
<evidence type="ECO:0000256" key="1">
    <source>
        <dbReference type="ARBA" id="ARBA00004141"/>
    </source>
</evidence>
<comment type="caution">
    <text evidence="9">The sequence shown here is derived from an EMBL/GenBank/DDBJ whole genome shotgun (WGS) entry which is preliminary data.</text>
</comment>
<dbReference type="AlphaFoldDB" id="A0A9D9I1M0"/>
<evidence type="ECO:0000256" key="8">
    <source>
        <dbReference type="SAM" id="Phobius"/>
    </source>
</evidence>
<feature type="transmembrane region" description="Helical" evidence="8">
    <location>
        <begin position="183"/>
        <end position="204"/>
    </location>
</feature>
<keyword evidence="6 8" id="KW-1133">Transmembrane helix</keyword>
<dbReference type="Proteomes" id="UP000823618">
    <property type="component" value="Unassembled WGS sequence"/>
</dbReference>
<dbReference type="GO" id="GO:0016020">
    <property type="term" value="C:membrane"/>
    <property type="evidence" value="ECO:0007669"/>
    <property type="project" value="UniProtKB-SubCell"/>
</dbReference>
<feature type="transmembrane region" description="Helical" evidence="8">
    <location>
        <begin position="42"/>
        <end position="62"/>
    </location>
</feature>
<evidence type="ECO:0000256" key="3">
    <source>
        <dbReference type="ARBA" id="ARBA00022448"/>
    </source>
</evidence>
<evidence type="ECO:0000256" key="2">
    <source>
        <dbReference type="ARBA" id="ARBA00007998"/>
    </source>
</evidence>
<dbReference type="InterPro" id="IPR004761">
    <property type="entry name" value="Spore_GerAB"/>
</dbReference>
<feature type="transmembrane region" description="Helical" evidence="8">
    <location>
        <begin position="310"/>
        <end position="329"/>
    </location>
</feature>
<feature type="transmembrane region" description="Helical" evidence="8">
    <location>
        <begin position="118"/>
        <end position="135"/>
    </location>
</feature>
<name>A0A9D9I1M0_9FIRM</name>
<evidence type="ECO:0000256" key="7">
    <source>
        <dbReference type="ARBA" id="ARBA00023136"/>
    </source>
</evidence>
<organism evidence="9 10">
    <name type="scientific">Candidatus Scybalomonas excrementavium</name>
    <dbReference type="NCBI Taxonomy" id="2840943"/>
    <lineage>
        <taxon>Bacteria</taxon>
        <taxon>Bacillati</taxon>
        <taxon>Bacillota</taxon>
        <taxon>Clostridia</taxon>
        <taxon>Lachnospirales</taxon>
        <taxon>Lachnospiraceae</taxon>
        <taxon>Lachnospiraceae incertae sedis</taxon>
        <taxon>Candidatus Scybalomonas</taxon>
    </lineage>
</organism>
<keyword evidence="3" id="KW-0813">Transport</keyword>
<evidence type="ECO:0000256" key="5">
    <source>
        <dbReference type="ARBA" id="ARBA00022692"/>
    </source>
</evidence>
<comment type="similarity">
    <text evidence="2">Belongs to the amino acid-polyamine-organocation (APC) superfamily. Spore germination protein (SGP) (TC 2.A.3.9) family.</text>
</comment>
<feature type="transmembrane region" description="Helical" evidence="8">
    <location>
        <begin position="225"/>
        <end position="247"/>
    </location>
</feature>
<evidence type="ECO:0000313" key="9">
    <source>
        <dbReference type="EMBL" id="MBO8464167.1"/>
    </source>
</evidence>
<reference evidence="9" key="2">
    <citation type="journal article" date="2021" name="PeerJ">
        <title>Extensive microbial diversity within the chicken gut microbiome revealed by metagenomics and culture.</title>
        <authorList>
            <person name="Gilroy R."/>
            <person name="Ravi A."/>
            <person name="Getino M."/>
            <person name="Pursley I."/>
            <person name="Horton D.L."/>
            <person name="Alikhan N.F."/>
            <person name="Baker D."/>
            <person name="Gharbi K."/>
            <person name="Hall N."/>
            <person name="Watson M."/>
            <person name="Adriaenssens E.M."/>
            <person name="Foster-Nyarko E."/>
            <person name="Jarju S."/>
            <person name="Secka A."/>
            <person name="Antonio M."/>
            <person name="Oren A."/>
            <person name="Chaudhuri R.R."/>
            <person name="La Ragione R."/>
            <person name="Hildebrand F."/>
            <person name="Pallen M.J."/>
        </authorList>
    </citation>
    <scope>NUCLEOTIDE SEQUENCE</scope>
    <source>
        <strain evidence="9">E3-2379</strain>
    </source>
</reference>
<feature type="transmembrane region" description="Helical" evidence="8">
    <location>
        <begin position="147"/>
        <end position="167"/>
    </location>
</feature>
<evidence type="ECO:0000313" key="10">
    <source>
        <dbReference type="Proteomes" id="UP000823618"/>
    </source>
</evidence>
<feature type="transmembrane region" description="Helical" evidence="8">
    <location>
        <begin position="274"/>
        <end position="298"/>
    </location>
</feature>
<evidence type="ECO:0000256" key="4">
    <source>
        <dbReference type="ARBA" id="ARBA00022544"/>
    </source>
</evidence>
<dbReference type="Pfam" id="PF03845">
    <property type="entry name" value="Spore_permease"/>
    <property type="match status" value="1"/>
</dbReference>
<protein>
    <submittedName>
        <fullName evidence="9">GerAB/ArcD/ProY family transporter</fullName>
    </submittedName>
</protein>